<dbReference type="InterPro" id="IPR002110">
    <property type="entry name" value="Ankyrin_rpt"/>
</dbReference>
<feature type="region of interest" description="Disordered" evidence="4">
    <location>
        <begin position="17"/>
        <end position="40"/>
    </location>
</feature>
<evidence type="ECO:0000256" key="3">
    <source>
        <dbReference type="PROSITE-ProRule" id="PRU00023"/>
    </source>
</evidence>
<dbReference type="Proteomes" id="UP001652625">
    <property type="component" value="Chromosome 15"/>
</dbReference>
<dbReference type="PROSITE" id="PS50088">
    <property type="entry name" value="ANK_REPEAT"/>
    <property type="match status" value="2"/>
</dbReference>
<organism evidence="5 6">
    <name type="scientific">Hydra vulgaris</name>
    <name type="common">Hydra</name>
    <name type="synonym">Hydra attenuata</name>
    <dbReference type="NCBI Taxonomy" id="6087"/>
    <lineage>
        <taxon>Eukaryota</taxon>
        <taxon>Metazoa</taxon>
        <taxon>Cnidaria</taxon>
        <taxon>Hydrozoa</taxon>
        <taxon>Hydroidolina</taxon>
        <taxon>Anthoathecata</taxon>
        <taxon>Aplanulata</taxon>
        <taxon>Hydridae</taxon>
        <taxon>Hydra</taxon>
    </lineage>
</organism>
<feature type="compositionally biased region" description="Basic residues" evidence="4">
    <location>
        <begin position="19"/>
        <end position="31"/>
    </location>
</feature>
<reference evidence="6" key="1">
    <citation type="submission" date="2025-08" db="UniProtKB">
        <authorList>
            <consortium name="RefSeq"/>
        </authorList>
    </citation>
    <scope>IDENTIFICATION</scope>
</reference>
<feature type="repeat" description="ANK" evidence="3">
    <location>
        <begin position="186"/>
        <end position="218"/>
    </location>
</feature>
<dbReference type="SUPFAM" id="SSF48403">
    <property type="entry name" value="Ankyrin repeat"/>
    <property type="match status" value="1"/>
</dbReference>
<protein>
    <submittedName>
        <fullName evidence="6">Ankyrin repeat protein RF_0381</fullName>
    </submittedName>
</protein>
<dbReference type="RefSeq" id="XP_065675745.1">
    <property type="nucleotide sequence ID" value="XM_065819673.1"/>
</dbReference>
<dbReference type="Pfam" id="PF12796">
    <property type="entry name" value="Ank_2"/>
    <property type="match status" value="1"/>
</dbReference>
<evidence type="ECO:0000256" key="2">
    <source>
        <dbReference type="ARBA" id="ARBA00023043"/>
    </source>
</evidence>
<keyword evidence="1" id="KW-0677">Repeat</keyword>
<keyword evidence="5" id="KW-1185">Reference proteome</keyword>
<dbReference type="GeneID" id="105845225"/>
<dbReference type="SMART" id="SM00248">
    <property type="entry name" value="ANK"/>
    <property type="match status" value="3"/>
</dbReference>
<gene>
    <name evidence="6" type="primary">LOC105845225</name>
</gene>
<dbReference type="PROSITE" id="PS50297">
    <property type="entry name" value="ANK_REP_REGION"/>
    <property type="match status" value="2"/>
</dbReference>
<dbReference type="PANTHER" id="PTHR24171">
    <property type="entry name" value="ANKYRIN REPEAT DOMAIN-CONTAINING PROTEIN 39-RELATED"/>
    <property type="match status" value="1"/>
</dbReference>
<dbReference type="Gene3D" id="1.25.40.20">
    <property type="entry name" value="Ankyrin repeat-containing domain"/>
    <property type="match status" value="1"/>
</dbReference>
<dbReference type="PANTHER" id="PTHR24171:SF9">
    <property type="entry name" value="ANKYRIN REPEAT DOMAIN-CONTAINING PROTEIN 39"/>
    <property type="match status" value="1"/>
</dbReference>
<name>A0ABM4DMI3_HYDVU</name>
<accession>A0ABM4DMI3</accession>
<sequence length="220" mass="24739">MEKEYVLSEKPSHDEIKKLKSTVVRRSKKPLNRSSGSKELRQSINGITTGIDDFQFESSTRTKPSVSTLKRSKTFNKDLHHHKPIINDREILKQYVINLHNIDIDNFATEKINELNNGKFLLHDAIEKQSLRDLSIYLLKHRDEIDIEERNNEGQTPLVFAVALELIDVVKLLIAAGASVNSVDNYGVSALKYAVELGDFDIASLLISKGANAQSVENGL</sequence>
<keyword evidence="2 3" id="KW-0040">ANK repeat</keyword>
<evidence type="ECO:0000313" key="6">
    <source>
        <dbReference type="RefSeq" id="XP_065675745.1"/>
    </source>
</evidence>
<feature type="repeat" description="ANK" evidence="3">
    <location>
        <begin position="153"/>
        <end position="185"/>
    </location>
</feature>
<evidence type="ECO:0000256" key="1">
    <source>
        <dbReference type="ARBA" id="ARBA00022737"/>
    </source>
</evidence>
<dbReference type="InterPro" id="IPR036770">
    <property type="entry name" value="Ankyrin_rpt-contain_sf"/>
</dbReference>
<proteinExistence type="predicted"/>
<evidence type="ECO:0000256" key="4">
    <source>
        <dbReference type="SAM" id="MobiDB-lite"/>
    </source>
</evidence>
<evidence type="ECO:0000313" key="5">
    <source>
        <dbReference type="Proteomes" id="UP001652625"/>
    </source>
</evidence>